<dbReference type="VEuPathDB" id="AmoebaDB:KM1_068180"/>
<organism evidence="6 7">
    <name type="scientific">Entamoeba histolytica</name>
    <dbReference type="NCBI Taxonomy" id="5759"/>
    <lineage>
        <taxon>Eukaryota</taxon>
        <taxon>Amoebozoa</taxon>
        <taxon>Evosea</taxon>
        <taxon>Archamoebae</taxon>
        <taxon>Mastigamoebida</taxon>
        <taxon>Entamoebidae</taxon>
        <taxon>Entamoeba</taxon>
    </lineage>
</organism>
<dbReference type="VEuPathDB" id="AmoebaDB:EHI_151480"/>
<keyword evidence="3" id="KW-0464">Manganese</keyword>
<evidence type="ECO:0000256" key="2">
    <source>
        <dbReference type="ARBA" id="ARBA00022801"/>
    </source>
</evidence>
<dbReference type="AlphaFoldDB" id="A0A175JCU4"/>
<dbReference type="eggNOG" id="KOG0372">
    <property type="taxonomic scope" value="Eukaryota"/>
</dbReference>
<dbReference type="InterPro" id="IPR029052">
    <property type="entry name" value="Metallo-depent_PP-like"/>
</dbReference>
<dbReference type="InterPro" id="IPR047129">
    <property type="entry name" value="PPA2-like"/>
</dbReference>
<dbReference type="SUPFAM" id="SSF56300">
    <property type="entry name" value="Metallo-dependent phosphatases"/>
    <property type="match status" value="1"/>
</dbReference>
<evidence type="ECO:0000256" key="4">
    <source>
        <dbReference type="RuleBase" id="RU004273"/>
    </source>
</evidence>
<dbReference type="InterPro" id="IPR006186">
    <property type="entry name" value="Ser/Thr-sp_prot-phosphatase"/>
</dbReference>
<dbReference type="PANTHER" id="PTHR45619">
    <property type="entry name" value="SERINE/THREONINE-PROTEIN PHOSPHATASE PP2A-RELATED"/>
    <property type="match status" value="1"/>
</dbReference>
<name>A0A175JCU4_ENTHI</name>
<dbReference type="Gene3D" id="3.60.21.10">
    <property type="match status" value="1"/>
</dbReference>
<dbReference type="CDD" id="cd07415">
    <property type="entry name" value="MPP_PP2A_PP4_PP6"/>
    <property type="match status" value="1"/>
</dbReference>
<evidence type="ECO:0000259" key="5">
    <source>
        <dbReference type="PROSITE" id="PS00125"/>
    </source>
</evidence>
<evidence type="ECO:0000256" key="3">
    <source>
        <dbReference type="ARBA" id="ARBA00023211"/>
    </source>
</evidence>
<evidence type="ECO:0000313" key="6">
    <source>
        <dbReference type="EMBL" id="GAT91395.1"/>
    </source>
</evidence>
<evidence type="ECO:0000313" key="7">
    <source>
        <dbReference type="Proteomes" id="UP000078387"/>
    </source>
</evidence>
<reference evidence="6 7" key="1">
    <citation type="submission" date="2016-05" db="EMBL/GenBank/DDBJ databases">
        <title>First whole genome sequencing of Entamoeba histolytica HM1:IMSS-clone-6.</title>
        <authorList>
            <person name="Mukherjee Avik.K."/>
            <person name="Izumyama S."/>
            <person name="Nakada-Tsukui K."/>
            <person name="Nozaki T."/>
        </authorList>
    </citation>
    <scope>NUCLEOTIDE SEQUENCE [LARGE SCALE GENOMIC DNA]</scope>
    <source>
        <strain evidence="6 7">HM1:IMSS clone 6</strain>
    </source>
</reference>
<dbReference type="VEuPathDB" id="AmoebaDB:EHI8A_029280"/>
<evidence type="ECO:0000256" key="1">
    <source>
        <dbReference type="ARBA" id="ARBA00022723"/>
    </source>
</evidence>
<comment type="catalytic activity">
    <reaction evidence="4">
        <text>O-phospho-L-threonyl-[protein] + H2O = L-threonyl-[protein] + phosphate</text>
        <dbReference type="Rhea" id="RHEA:47004"/>
        <dbReference type="Rhea" id="RHEA-COMP:11060"/>
        <dbReference type="Rhea" id="RHEA-COMP:11605"/>
        <dbReference type="ChEBI" id="CHEBI:15377"/>
        <dbReference type="ChEBI" id="CHEBI:30013"/>
        <dbReference type="ChEBI" id="CHEBI:43474"/>
        <dbReference type="ChEBI" id="CHEBI:61977"/>
        <dbReference type="EC" id="3.1.3.16"/>
    </reaction>
</comment>
<keyword evidence="2 4" id="KW-0378">Hydrolase</keyword>
<gene>
    <name evidence="6" type="ORF">CL6EHI_151480</name>
</gene>
<dbReference type="Pfam" id="PF00149">
    <property type="entry name" value="Metallophos"/>
    <property type="match status" value="1"/>
</dbReference>
<dbReference type="EC" id="3.1.3.16" evidence="4"/>
<proteinExistence type="inferred from homology"/>
<dbReference type="GO" id="GO:0046872">
    <property type="term" value="F:metal ion binding"/>
    <property type="evidence" value="ECO:0007669"/>
    <property type="project" value="UniProtKB-KW"/>
</dbReference>
<dbReference type="PROSITE" id="PS00125">
    <property type="entry name" value="SER_THR_PHOSPHATASE"/>
    <property type="match status" value="1"/>
</dbReference>
<dbReference type="GO" id="GO:0004722">
    <property type="term" value="F:protein serine/threonine phosphatase activity"/>
    <property type="evidence" value="ECO:0007669"/>
    <property type="project" value="UniProtKB-EC"/>
</dbReference>
<dbReference type="Proteomes" id="UP000078387">
    <property type="component" value="Unassembled WGS sequence"/>
</dbReference>
<dbReference type="PRINTS" id="PR00114">
    <property type="entry name" value="STPHPHTASE"/>
</dbReference>
<dbReference type="VEuPathDB" id="AmoebaDB:EHI5A_026150"/>
<comment type="similarity">
    <text evidence="4">Belongs to the PPP phosphatase family.</text>
</comment>
<accession>A0A175JCU4</accession>
<sequence length="310" mass="35697">MSFIDECLEQLWQGEVIKEATFRQIYEKAKEVLSKEPNIIPVSLPVTVCGDIHGQFPDFLELFRVGGRVPETNYIFMGDYVDRGINGVEVFMLLIALKVKYPRRVTLLRGNHETRQISQTYGFYDECMKKYGNSDVWKMCCDLFDLLALSALIDNRILCVHGGLSPEIKTLDDISKISRFKEAPHDGAFCDLLWSDPEPEVDTWRPSNRGAGYLFGEKATTEFVQSNKLDFIARAHQIVMEGYDWKFNKLVCTVWSAPNYCYRCGNRASVMELDDLGNQNFLLYDAAPENERTKEAHKESYKTFLTTYSY</sequence>
<keyword evidence="1" id="KW-0479">Metal-binding</keyword>
<dbReference type="VEuPathDB" id="AmoebaDB:EHI7A_032310"/>
<dbReference type="EMBL" id="BDEQ01000001">
    <property type="protein sequence ID" value="GAT91395.1"/>
    <property type="molecule type" value="Genomic_DNA"/>
</dbReference>
<protein>
    <recommendedName>
        <fullName evidence="4">Serine/threonine-protein phosphatase</fullName>
        <ecNumber evidence="4">3.1.3.16</ecNumber>
    </recommendedName>
</protein>
<feature type="domain" description="Serine/threonine specific protein phosphatases" evidence="5">
    <location>
        <begin position="108"/>
        <end position="113"/>
    </location>
</feature>
<dbReference type="InterPro" id="IPR004843">
    <property type="entry name" value="Calcineurin-like_PHP"/>
</dbReference>
<dbReference type="SMART" id="SM00156">
    <property type="entry name" value="PP2Ac"/>
    <property type="match status" value="1"/>
</dbReference>
<comment type="caution">
    <text evidence="6">The sequence shown here is derived from an EMBL/GenBank/DDBJ whole genome shotgun (WGS) entry which is preliminary data.</text>
</comment>